<organism evidence="1 2">
    <name type="scientific">Eiseniibacteriota bacterium</name>
    <dbReference type="NCBI Taxonomy" id="2212470"/>
    <lineage>
        <taxon>Bacteria</taxon>
        <taxon>Candidatus Eiseniibacteriota</taxon>
    </lineage>
</organism>
<name>A0A538UCV6_UNCEI</name>
<dbReference type="EMBL" id="VBPB01000047">
    <property type="protein sequence ID" value="TMQ73726.1"/>
    <property type="molecule type" value="Genomic_DNA"/>
</dbReference>
<comment type="caution">
    <text evidence="1">The sequence shown here is derived from an EMBL/GenBank/DDBJ whole genome shotgun (WGS) entry which is preliminary data.</text>
</comment>
<sequence length="263" mass="28653">MSMDRDRAPVIMAIEDRAPAVPHTQVEVGTSGEIDARLVAHLRIQDEPGPGGPRVELRGWLSLPGVNARLRIRPSEAGGQDAARERTKLIPLVAPGRTVPAMPGPNAWHIPADSRLALRACDFARHPLTPERDAGLCREGSSDAEIPVQLAVRLAARLEVRPDARPWVEPRGFVLSARGELTLLNGLLLRLNYWPAHGDAHGDARGPGRGTIEWPVVPTGRRLHGSVRELLGLTPGTWLLIRFQDARGDAIDDERIVGRCALQ</sequence>
<evidence type="ECO:0000313" key="1">
    <source>
        <dbReference type="EMBL" id="TMQ73726.1"/>
    </source>
</evidence>
<dbReference type="AlphaFoldDB" id="A0A538UCV6"/>
<accession>A0A538UCV6</accession>
<protein>
    <submittedName>
        <fullName evidence="1">Uncharacterized protein</fullName>
    </submittedName>
</protein>
<gene>
    <name evidence="1" type="ORF">E6K81_03240</name>
</gene>
<evidence type="ECO:0000313" key="2">
    <source>
        <dbReference type="Proteomes" id="UP000319771"/>
    </source>
</evidence>
<reference evidence="1 2" key="1">
    <citation type="journal article" date="2019" name="Nat. Microbiol.">
        <title>Mediterranean grassland soil C-N compound turnover is dependent on rainfall and depth, and is mediated by genomically divergent microorganisms.</title>
        <authorList>
            <person name="Diamond S."/>
            <person name="Andeer P.F."/>
            <person name="Li Z."/>
            <person name="Crits-Christoph A."/>
            <person name="Burstein D."/>
            <person name="Anantharaman K."/>
            <person name="Lane K.R."/>
            <person name="Thomas B.C."/>
            <person name="Pan C."/>
            <person name="Northen T.R."/>
            <person name="Banfield J.F."/>
        </authorList>
    </citation>
    <scope>NUCLEOTIDE SEQUENCE [LARGE SCALE GENOMIC DNA]</scope>
    <source>
        <strain evidence="1">WS_11</strain>
    </source>
</reference>
<proteinExistence type="predicted"/>
<dbReference type="Proteomes" id="UP000319771">
    <property type="component" value="Unassembled WGS sequence"/>
</dbReference>